<dbReference type="EMBL" id="NISJ01000004">
    <property type="protein sequence ID" value="OWQ97981.1"/>
    <property type="molecule type" value="Genomic_DNA"/>
</dbReference>
<accession>A0A246JY07</accession>
<protein>
    <submittedName>
        <fullName evidence="3">Uncharacterized protein</fullName>
    </submittedName>
</protein>
<organism evidence="3 4">
    <name type="scientific">Sphingopyxis witflariensis</name>
    <dbReference type="NCBI Taxonomy" id="173675"/>
    <lineage>
        <taxon>Bacteria</taxon>
        <taxon>Pseudomonadati</taxon>
        <taxon>Pseudomonadota</taxon>
        <taxon>Alphaproteobacteria</taxon>
        <taxon>Sphingomonadales</taxon>
        <taxon>Sphingomonadaceae</taxon>
        <taxon>Sphingopyxis</taxon>
    </lineage>
</organism>
<evidence type="ECO:0000313" key="4">
    <source>
        <dbReference type="Proteomes" id="UP000197097"/>
    </source>
</evidence>
<comment type="caution">
    <text evidence="3">The sequence shown here is derived from an EMBL/GenBank/DDBJ whole genome shotgun (WGS) entry which is preliminary data.</text>
</comment>
<evidence type="ECO:0000256" key="2">
    <source>
        <dbReference type="SAM" id="MobiDB-lite"/>
    </source>
</evidence>
<gene>
    <name evidence="3" type="ORF">CDQ91_10195</name>
</gene>
<evidence type="ECO:0000313" key="3">
    <source>
        <dbReference type="EMBL" id="OWQ97981.1"/>
    </source>
</evidence>
<reference evidence="3 4" key="1">
    <citation type="journal article" date="2002" name="Int. J. Syst. Evol. Microbiol.">
        <title>Sphingopyxis witflariensis sp. nov., isolated from activated sludge.</title>
        <authorList>
            <person name="Kampfer P."/>
            <person name="Witzenberger R."/>
            <person name="Denner E.B."/>
            <person name="Busse H.J."/>
            <person name="Neef A."/>
        </authorList>
    </citation>
    <scope>NUCLEOTIDE SEQUENCE [LARGE SCALE GENOMIC DNA]</scope>
    <source>
        <strain evidence="3 4">DSM 14551</strain>
    </source>
</reference>
<feature type="region of interest" description="Disordered" evidence="2">
    <location>
        <begin position="57"/>
        <end position="95"/>
    </location>
</feature>
<name>A0A246JY07_9SPHN</name>
<dbReference type="Proteomes" id="UP000197097">
    <property type="component" value="Unassembled WGS sequence"/>
</dbReference>
<dbReference type="AlphaFoldDB" id="A0A246JY07"/>
<keyword evidence="4" id="KW-1185">Reference proteome</keyword>
<keyword evidence="1" id="KW-0175">Coiled coil</keyword>
<feature type="coiled-coil region" evidence="1">
    <location>
        <begin position="10"/>
        <end position="37"/>
    </location>
</feature>
<proteinExistence type="predicted"/>
<evidence type="ECO:0000256" key="1">
    <source>
        <dbReference type="SAM" id="Coils"/>
    </source>
</evidence>
<sequence length="95" mass="10434">MLGLMKIEDHSRIKLKNDGLEADKRRLNAKIEELTTKNGKQAVEIARLLPDAEAHRAKKAKDAAYEATRVRPSRAKSSAQASNDAAPKAKKGVRS</sequence>